<reference evidence="2 3" key="1">
    <citation type="journal article" date="2020" name="Nature">
        <title>Six reference-quality genomes reveal evolution of bat adaptations.</title>
        <authorList>
            <person name="Jebb D."/>
            <person name="Huang Z."/>
            <person name="Pippel M."/>
            <person name="Hughes G.M."/>
            <person name="Lavrichenko K."/>
            <person name="Devanna P."/>
            <person name="Winkler S."/>
            <person name="Jermiin L.S."/>
            <person name="Skirmuntt E.C."/>
            <person name="Katzourakis A."/>
            <person name="Burkitt-Gray L."/>
            <person name="Ray D.A."/>
            <person name="Sullivan K.A.M."/>
            <person name="Roscito J.G."/>
            <person name="Kirilenko B.M."/>
            <person name="Davalos L.M."/>
            <person name="Corthals A.P."/>
            <person name="Power M.L."/>
            <person name="Jones G."/>
            <person name="Ransome R.D."/>
            <person name="Dechmann D.K.N."/>
            <person name="Locatelli A.G."/>
            <person name="Puechmaille S.J."/>
            <person name="Fedrigo O."/>
            <person name="Jarvis E.D."/>
            <person name="Hiller M."/>
            <person name="Vernes S.C."/>
            <person name="Myers E.W."/>
            <person name="Teeling E.C."/>
        </authorList>
    </citation>
    <scope>NUCLEOTIDE SEQUENCE [LARGE SCALE GENOMIC DNA]</scope>
    <source>
        <strain evidence="2">MMyoMyo1</strain>
        <tissue evidence="2">Flight muscle</tissue>
    </source>
</reference>
<accession>A0A7J7UPJ5</accession>
<evidence type="ECO:0000256" key="1">
    <source>
        <dbReference type="SAM" id="MobiDB-lite"/>
    </source>
</evidence>
<dbReference type="PROSITE" id="PS51257">
    <property type="entry name" value="PROKAR_LIPOPROTEIN"/>
    <property type="match status" value="1"/>
</dbReference>
<sequence>MHRLQQKPKFGLRKKKKKKKKASQTYLYTVCSCAPSLANRRKSGKSLEEEKNNSSSQWVGHITIYLFLWWRPASCASLKRASAGSESEGCGGVAMACRLGNGNQVCITTAQSAAKPSICFELHRSPFPFRR</sequence>
<dbReference type="Proteomes" id="UP000527355">
    <property type="component" value="Unassembled WGS sequence"/>
</dbReference>
<feature type="region of interest" description="Disordered" evidence="1">
    <location>
        <begin position="1"/>
        <end position="24"/>
    </location>
</feature>
<proteinExistence type="predicted"/>
<dbReference type="EMBL" id="JABWUV010000012">
    <property type="protein sequence ID" value="KAF6314778.1"/>
    <property type="molecule type" value="Genomic_DNA"/>
</dbReference>
<dbReference type="AlphaFoldDB" id="A0A7J7UPJ5"/>
<protein>
    <submittedName>
        <fullName evidence="2">Uncharacterized protein</fullName>
    </submittedName>
</protein>
<evidence type="ECO:0000313" key="3">
    <source>
        <dbReference type="Proteomes" id="UP000527355"/>
    </source>
</evidence>
<gene>
    <name evidence="2" type="ORF">mMyoMyo1_008574</name>
</gene>
<name>A0A7J7UPJ5_MYOMY</name>
<keyword evidence="3" id="KW-1185">Reference proteome</keyword>
<comment type="caution">
    <text evidence="2">The sequence shown here is derived from an EMBL/GenBank/DDBJ whole genome shotgun (WGS) entry which is preliminary data.</text>
</comment>
<organism evidence="2 3">
    <name type="scientific">Myotis myotis</name>
    <name type="common">Greater mouse-eared bat</name>
    <name type="synonym">Vespertilio myotis</name>
    <dbReference type="NCBI Taxonomy" id="51298"/>
    <lineage>
        <taxon>Eukaryota</taxon>
        <taxon>Metazoa</taxon>
        <taxon>Chordata</taxon>
        <taxon>Craniata</taxon>
        <taxon>Vertebrata</taxon>
        <taxon>Euteleostomi</taxon>
        <taxon>Mammalia</taxon>
        <taxon>Eutheria</taxon>
        <taxon>Laurasiatheria</taxon>
        <taxon>Chiroptera</taxon>
        <taxon>Yangochiroptera</taxon>
        <taxon>Vespertilionidae</taxon>
        <taxon>Myotis</taxon>
    </lineage>
</organism>
<feature type="compositionally biased region" description="Basic residues" evidence="1">
    <location>
        <begin position="1"/>
        <end position="22"/>
    </location>
</feature>
<evidence type="ECO:0000313" key="2">
    <source>
        <dbReference type="EMBL" id="KAF6314778.1"/>
    </source>
</evidence>